<name>A0A4Y9SNH4_9BURK</name>
<accession>A0A4Y9SNH4</accession>
<evidence type="ECO:0008006" key="6">
    <source>
        <dbReference type="Google" id="ProtNLM"/>
    </source>
</evidence>
<dbReference type="Gene3D" id="2.120.10.30">
    <property type="entry name" value="TolB, C-terminal domain"/>
    <property type="match status" value="1"/>
</dbReference>
<dbReference type="EMBL" id="SPUM01000141">
    <property type="protein sequence ID" value="TFW28137.1"/>
    <property type="molecule type" value="Genomic_DNA"/>
</dbReference>
<dbReference type="GO" id="GO:0005576">
    <property type="term" value="C:extracellular region"/>
    <property type="evidence" value="ECO:0007669"/>
    <property type="project" value="TreeGrafter"/>
</dbReference>
<evidence type="ECO:0000313" key="5">
    <source>
        <dbReference type="Proteomes" id="UP000297258"/>
    </source>
</evidence>
<reference evidence="3 5" key="1">
    <citation type="submission" date="2019-03" db="EMBL/GenBank/DDBJ databases">
        <title>Draft genome of Massilia hortus sp. nov., a novel bacterial species of the Oxalobacteraceae family.</title>
        <authorList>
            <person name="Peta V."/>
            <person name="Raths R."/>
            <person name="Bucking H."/>
        </authorList>
    </citation>
    <scope>NUCLEOTIDE SEQUENCE [LARGE SCALE GENOMIC DNA]</scope>
    <source>
        <strain evidence="3 5">ONC3</strain>
    </source>
</reference>
<dbReference type="AlphaFoldDB" id="A0A4Y9SNH4"/>
<dbReference type="OrthoDB" id="264813at2"/>
<proteinExistence type="predicted"/>
<comment type="caution">
    <text evidence="3">The sequence shown here is derived from an EMBL/GenBank/DDBJ whole genome shotgun (WGS) entry which is preliminary data.</text>
</comment>
<evidence type="ECO:0000313" key="4">
    <source>
        <dbReference type="EMBL" id="TFW28137.1"/>
    </source>
</evidence>
<evidence type="ECO:0000256" key="1">
    <source>
        <dbReference type="ARBA" id="ARBA00022729"/>
    </source>
</evidence>
<dbReference type="PANTHER" id="PTHR10680">
    <property type="entry name" value="PEPTIDYL-GLYCINE ALPHA-AMIDATING MONOOXYGENASE"/>
    <property type="match status" value="1"/>
</dbReference>
<dbReference type="SUPFAM" id="SSF101898">
    <property type="entry name" value="NHL repeat"/>
    <property type="match status" value="1"/>
</dbReference>
<evidence type="ECO:0000313" key="3">
    <source>
        <dbReference type="EMBL" id="TFW28108.1"/>
    </source>
</evidence>
<gene>
    <name evidence="3" type="ORF">E4O92_22085</name>
    <name evidence="4" type="ORF">E4O92_22230</name>
</gene>
<dbReference type="EMBL" id="SPUM01000141">
    <property type="protein sequence ID" value="TFW28108.1"/>
    <property type="molecule type" value="Genomic_DNA"/>
</dbReference>
<dbReference type="InterPro" id="IPR011042">
    <property type="entry name" value="6-blade_b-propeller_TolB-like"/>
</dbReference>
<keyword evidence="2" id="KW-0325">Glycoprotein</keyword>
<dbReference type="RefSeq" id="WP_135191828.1">
    <property type="nucleotide sequence ID" value="NZ_SPUM01000141.1"/>
</dbReference>
<sequence>MAGHSEVLKRRLQVSSSLAGAVFFISLALGTGNAMARNWVVHHPGNILIADQFNNRVIEINPNTHQIVWQFGTGSDKAGPDTVVGANDAEAVGPLTLITGTGIPAASPPLPGCSTPATGCLDNRVFVVDWNGRILWQYGKAGVAGSGFNELNTPVQASAFFGFQRRVGPHFLITDQGNQRVIIVDRDRRLVFQYGTTGAKGNGPNQLNTPNSAQLLDNGNILIADKGNNRAIEVTLENTIVKQFTAGGTLNGVAFASRLPNGDTLVTDSNNNRVVELNPNDQIVWEYVTNMQPGSNPKPLPTRAVRLTNGDTLISDQFNQRVIQVTQAKQIVFQQGQLNVAGSGLNQLNGPHDAKKIGDYTGLTSINNEQTVIEFLRALRAALPSLPRTP</sequence>
<dbReference type="PANTHER" id="PTHR10680:SF14">
    <property type="entry name" value="PEPTIDYL-GLYCINE ALPHA-AMIDATING MONOOXYGENASE"/>
    <property type="match status" value="1"/>
</dbReference>
<dbReference type="Proteomes" id="UP000297258">
    <property type="component" value="Unassembled WGS sequence"/>
</dbReference>
<evidence type="ECO:0000256" key="2">
    <source>
        <dbReference type="ARBA" id="ARBA00023180"/>
    </source>
</evidence>
<protein>
    <recommendedName>
        <fullName evidence="6">NHL repeat containing protein</fullName>
    </recommendedName>
</protein>
<keyword evidence="5" id="KW-1185">Reference proteome</keyword>
<organism evidence="3 5">
    <name type="scientific">Massilia horti</name>
    <dbReference type="NCBI Taxonomy" id="2562153"/>
    <lineage>
        <taxon>Bacteria</taxon>
        <taxon>Pseudomonadati</taxon>
        <taxon>Pseudomonadota</taxon>
        <taxon>Betaproteobacteria</taxon>
        <taxon>Burkholderiales</taxon>
        <taxon>Oxalobacteraceae</taxon>
        <taxon>Telluria group</taxon>
        <taxon>Massilia</taxon>
    </lineage>
</organism>
<keyword evidence="1" id="KW-0732">Signal</keyword>